<dbReference type="Pfam" id="PF01435">
    <property type="entry name" value="Peptidase_M48"/>
    <property type="match status" value="1"/>
</dbReference>
<dbReference type="PANTHER" id="PTHR43221">
    <property type="entry name" value="PROTEASE HTPX"/>
    <property type="match status" value="1"/>
</dbReference>
<evidence type="ECO:0000313" key="14">
    <source>
        <dbReference type="EMBL" id="MFC5719000.1"/>
    </source>
</evidence>
<keyword evidence="10" id="KW-0482">Metalloprotease</keyword>
<evidence type="ECO:0000256" key="9">
    <source>
        <dbReference type="ARBA" id="ARBA00022989"/>
    </source>
</evidence>
<evidence type="ECO:0000256" key="10">
    <source>
        <dbReference type="ARBA" id="ARBA00023049"/>
    </source>
</evidence>
<evidence type="ECO:0000313" key="15">
    <source>
        <dbReference type="Proteomes" id="UP001596083"/>
    </source>
</evidence>
<comment type="caution">
    <text evidence="14">The sequence shown here is derived from an EMBL/GenBank/DDBJ whole genome shotgun (WGS) entry which is preliminary data.</text>
</comment>
<feature type="region of interest" description="Disordered" evidence="12">
    <location>
        <begin position="559"/>
        <end position="580"/>
    </location>
</feature>
<dbReference type="InterPro" id="IPR050083">
    <property type="entry name" value="HtpX_protease"/>
</dbReference>
<evidence type="ECO:0000256" key="5">
    <source>
        <dbReference type="ARBA" id="ARBA00022692"/>
    </source>
</evidence>
<dbReference type="Proteomes" id="UP001596083">
    <property type="component" value="Unassembled WGS sequence"/>
</dbReference>
<evidence type="ECO:0000256" key="8">
    <source>
        <dbReference type="ARBA" id="ARBA00022833"/>
    </source>
</evidence>
<organism evidence="14 15">
    <name type="scientific">Streptomyces gamaensis</name>
    <dbReference type="NCBI Taxonomy" id="1763542"/>
    <lineage>
        <taxon>Bacteria</taxon>
        <taxon>Bacillati</taxon>
        <taxon>Actinomycetota</taxon>
        <taxon>Actinomycetes</taxon>
        <taxon>Kitasatosporales</taxon>
        <taxon>Streptomycetaceae</taxon>
        <taxon>Streptomyces</taxon>
    </lineage>
</organism>
<keyword evidence="6" id="KW-0479">Metal-binding</keyword>
<reference evidence="15" key="1">
    <citation type="journal article" date="2019" name="Int. J. Syst. Evol. Microbiol.">
        <title>The Global Catalogue of Microorganisms (GCM) 10K type strain sequencing project: providing services to taxonomists for standard genome sequencing and annotation.</title>
        <authorList>
            <consortium name="The Broad Institute Genomics Platform"/>
            <consortium name="The Broad Institute Genome Sequencing Center for Infectious Disease"/>
            <person name="Wu L."/>
            <person name="Ma J."/>
        </authorList>
    </citation>
    <scope>NUCLEOTIDE SEQUENCE [LARGE SCALE GENOMIC DNA]</scope>
    <source>
        <strain evidence="15">CGMCC 4.7304</strain>
    </source>
</reference>
<dbReference type="CDD" id="cd07328">
    <property type="entry name" value="M48_Ste24p_like"/>
    <property type="match status" value="1"/>
</dbReference>
<keyword evidence="11" id="KW-0472">Membrane</keyword>
<keyword evidence="15" id="KW-1185">Reference proteome</keyword>
<evidence type="ECO:0000256" key="11">
    <source>
        <dbReference type="ARBA" id="ARBA00023136"/>
    </source>
</evidence>
<evidence type="ECO:0000256" key="4">
    <source>
        <dbReference type="ARBA" id="ARBA00022670"/>
    </source>
</evidence>
<evidence type="ECO:0000256" key="3">
    <source>
        <dbReference type="ARBA" id="ARBA00022475"/>
    </source>
</evidence>
<dbReference type="Gene3D" id="3.30.2010.10">
    <property type="entry name" value="Metalloproteases ('zincins'), catalytic domain"/>
    <property type="match status" value="1"/>
</dbReference>
<evidence type="ECO:0000256" key="7">
    <source>
        <dbReference type="ARBA" id="ARBA00022801"/>
    </source>
</evidence>
<evidence type="ECO:0000256" key="2">
    <source>
        <dbReference type="ARBA" id="ARBA00004651"/>
    </source>
</evidence>
<comment type="cofactor">
    <cofactor evidence="1">
        <name>Zn(2+)</name>
        <dbReference type="ChEBI" id="CHEBI:29105"/>
    </cofactor>
</comment>
<keyword evidence="9" id="KW-1133">Transmembrane helix</keyword>
<proteinExistence type="predicted"/>
<evidence type="ECO:0000256" key="6">
    <source>
        <dbReference type="ARBA" id="ARBA00022723"/>
    </source>
</evidence>
<accession>A0ABW0YR21</accession>
<keyword evidence="4" id="KW-0645">Protease</keyword>
<evidence type="ECO:0000259" key="13">
    <source>
        <dbReference type="Pfam" id="PF01435"/>
    </source>
</evidence>
<comment type="subcellular location">
    <subcellularLocation>
        <location evidence="2">Cell membrane</location>
        <topology evidence="2">Multi-pass membrane protein</topology>
    </subcellularLocation>
</comment>
<dbReference type="EMBL" id="JBHSPB010000001">
    <property type="protein sequence ID" value="MFC5719000.1"/>
    <property type="molecule type" value="Genomic_DNA"/>
</dbReference>
<sequence>MGTSPRALRALLLLAGFYLLVLVVLAVLVGIDVAAWTQAPVPAAVKVTVVTALLGFPVVKGVFSLGSSKGGEEHGLPVTEAAQPELWAAVRSLAERSGTRAPDEIILTGDVNAAVSEDTRMLGLLPGRRRLYLGVPLLTGLTEPQLHSVIAHELGHYGNADTRLAGITRRGRDCVARTLEAFQKREQKRIDKDRERQERAAAKAVRKGRKPKEVNTGGTGFGYRVMAKPFQAYARFYLRATHSVGRQQELAADRLAVRLAGRDATASALRATAALGAAHDYYMDRYATFGVRVGLLPPRGEFFGGLRHLLADPRRQTDMAEMRDELPPDEASPYDSHPPMAERVRIVEALPDDGRATDCARPALALLYDVERVLAELEGTVLTPEALALERADWPELTHRAMHALTVSNAEPLRAALASAGLATGSAAGDLAALLDAADAGRLWQVADHLPKSPEAARASGRAAREFLRPALTAGLRELVELALVERSGAYWELSWSRWVALRLPGAGEPQEVEEAATAAVRAAVADAPDTLLLRSLVDMDGTDATYGGTDATYGAGGAYGSGGAVEPTDPRAHWSQQPN</sequence>
<dbReference type="PANTHER" id="PTHR43221:SF1">
    <property type="entry name" value="PROTEASE HTPX"/>
    <property type="match status" value="1"/>
</dbReference>
<evidence type="ECO:0000256" key="1">
    <source>
        <dbReference type="ARBA" id="ARBA00001947"/>
    </source>
</evidence>
<feature type="domain" description="Peptidase M48" evidence="13">
    <location>
        <begin position="84"/>
        <end position="348"/>
    </location>
</feature>
<dbReference type="RefSeq" id="WP_390313986.1">
    <property type="nucleotide sequence ID" value="NZ_JBHSPB010000001.1"/>
</dbReference>
<keyword evidence="7" id="KW-0378">Hydrolase</keyword>
<keyword evidence="5" id="KW-0812">Transmembrane</keyword>
<protein>
    <submittedName>
        <fullName evidence="14">M48 family metallopeptidase</fullName>
    </submittedName>
</protein>
<evidence type="ECO:0000256" key="12">
    <source>
        <dbReference type="SAM" id="MobiDB-lite"/>
    </source>
</evidence>
<name>A0ABW0YR21_9ACTN</name>
<gene>
    <name evidence="14" type="ORF">ACFP1Z_02235</name>
</gene>
<keyword evidence="8" id="KW-0862">Zinc</keyword>
<dbReference type="InterPro" id="IPR001915">
    <property type="entry name" value="Peptidase_M48"/>
</dbReference>
<keyword evidence="3" id="KW-1003">Cell membrane</keyword>